<dbReference type="STRING" id="1617426.TR69_WS6001001369"/>
<reference evidence="2 3" key="1">
    <citation type="submission" date="2015-02" db="EMBL/GenBank/DDBJ databases">
        <title>Improved understanding of the partial-nitritation anammox process through 23 genomes representing the majority of the microbial community.</title>
        <authorList>
            <person name="Speth D.R."/>
            <person name="In T Zandt M."/>
            <person name="Guerrero Cruz S."/>
            <person name="Jetten M.S."/>
            <person name="Dutilh B.E."/>
        </authorList>
    </citation>
    <scope>NUCLEOTIDE SEQUENCE [LARGE SCALE GENOMIC DNA]</scope>
    <source>
        <strain evidence="2">OLB20</strain>
    </source>
</reference>
<proteinExistence type="predicted"/>
<dbReference type="AlphaFoldDB" id="A0A136LWP9"/>
<gene>
    <name evidence="2" type="ORF">TR69_WS6001001369</name>
</gene>
<evidence type="ECO:0000256" key="1">
    <source>
        <dbReference type="SAM" id="Phobius"/>
    </source>
</evidence>
<name>A0A136LWP9_9BACT</name>
<organism evidence="2 3">
    <name type="scientific">candidate division WS6 bacterium OLB20</name>
    <dbReference type="NCBI Taxonomy" id="1617426"/>
    <lineage>
        <taxon>Bacteria</taxon>
        <taxon>Candidatus Dojkabacteria</taxon>
    </lineage>
</organism>
<comment type="caution">
    <text evidence="2">The sequence shown here is derived from an EMBL/GenBank/DDBJ whole genome shotgun (WGS) entry which is preliminary data.</text>
</comment>
<evidence type="ECO:0000313" key="3">
    <source>
        <dbReference type="Proteomes" id="UP000070457"/>
    </source>
</evidence>
<sequence length="91" mass="9915">MQVLPRTVTADRVVLFTGRHSLLFFGLHLLLLPAAVEISLLVVGPVQKYLPLWGTQLAESVIVTGASMLLLSGVVLSWLRIRAKTNNHVGT</sequence>
<feature type="transmembrane region" description="Helical" evidence="1">
    <location>
        <begin position="61"/>
        <end position="79"/>
    </location>
</feature>
<keyword evidence="1" id="KW-1133">Transmembrane helix</keyword>
<accession>A0A136LWP9</accession>
<feature type="transmembrane region" description="Helical" evidence="1">
    <location>
        <begin position="21"/>
        <end position="41"/>
    </location>
</feature>
<dbReference type="EMBL" id="JYNZ01000005">
    <property type="protein sequence ID" value="KXK26075.1"/>
    <property type="molecule type" value="Genomic_DNA"/>
</dbReference>
<evidence type="ECO:0000313" key="2">
    <source>
        <dbReference type="EMBL" id="KXK26075.1"/>
    </source>
</evidence>
<dbReference type="Proteomes" id="UP000070457">
    <property type="component" value="Unassembled WGS sequence"/>
</dbReference>
<keyword evidence="1" id="KW-0812">Transmembrane</keyword>
<protein>
    <submittedName>
        <fullName evidence="2">Uncharacterized protein</fullName>
    </submittedName>
</protein>
<keyword evidence="1" id="KW-0472">Membrane</keyword>